<evidence type="ECO:0000256" key="9">
    <source>
        <dbReference type="SAM" id="Phobius"/>
    </source>
</evidence>
<dbReference type="SUPFAM" id="SSF55874">
    <property type="entry name" value="ATPase domain of HSP90 chaperone/DNA topoisomerase II/histidine kinase"/>
    <property type="match status" value="1"/>
</dbReference>
<evidence type="ECO:0000256" key="4">
    <source>
        <dbReference type="ARBA" id="ARBA00022679"/>
    </source>
</evidence>
<sequence>MMAVSNGRLWGAARVWEGALDGALVLTLVVEIARVMSGAGDLAEGLLASSGCVTASLRRVAPISVMGVLGVLSGLGALLEPTNMVGVWVAAQVVLFSVALRRSRRVAVVSAALLASIMYAIVVMVEGLPWLDPTALVVLVWTAAVVGAALTLRAQHETVEAETQRVVSIQEAQESLIARRLTEERIRIARDLHDSVAHGISAIALQTSAIDAALDNPALVRERLWDIRSTARAVLGETQQILQLLRQGEDPAVTVDIETVLEDARAARDDIDAVLDPLLMTEPVIVRVSLASILREALTNARRHGRGPVTVRTVVEREMIRLVVVNKVSGRRLTASPSGFGLRGVRERAEALGGEMELRRAEDEFTLTVRLPRTSQVGHG</sequence>
<dbReference type="GO" id="GO:0016020">
    <property type="term" value="C:membrane"/>
    <property type="evidence" value="ECO:0007669"/>
    <property type="project" value="InterPro"/>
</dbReference>
<evidence type="ECO:0000256" key="3">
    <source>
        <dbReference type="ARBA" id="ARBA00022553"/>
    </source>
</evidence>
<keyword evidence="5" id="KW-0547">Nucleotide-binding</keyword>
<keyword evidence="9" id="KW-0812">Transmembrane</keyword>
<evidence type="ECO:0000256" key="8">
    <source>
        <dbReference type="ARBA" id="ARBA00023012"/>
    </source>
</evidence>
<dbReference type="EC" id="2.7.13.3" evidence="2"/>
<dbReference type="GO" id="GO:0000155">
    <property type="term" value="F:phosphorelay sensor kinase activity"/>
    <property type="evidence" value="ECO:0007669"/>
    <property type="project" value="InterPro"/>
</dbReference>
<evidence type="ECO:0000256" key="2">
    <source>
        <dbReference type="ARBA" id="ARBA00012438"/>
    </source>
</evidence>
<dbReference type="PANTHER" id="PTHR24421:SF10">
    <property type="entry name" value="NITRATE_NITRITE SENSOR PROTEIN NARQ"/>
    <property type="match status" value="1"/>
</dbReference>
<feature type="transmembrane region" description="Helical" evidence="9">
    <location>
        <begin position="107"/>
        <end position="128"/>
    </location>
</feature>
<keyword evidence="4" id="KW-0808">Transferase</keyword>
<name>A0A942SX32_9BACI</name>
<keyword evidence="3" id="KW-0597">Phosphoprotein</keyword>
<evidence type="ECO:0000256" key="1">
    <source>
        <dbReference type="ARBA" id="ARBA00000085"/>
    </source>
</evidence>
<evidence type="ECO:0000259" key="10">
    <source>
        <dbReference type="Pfam" id="PF07730"/>
    </source>
</evidence>
<keyword evidence="8" id="KW-0902">Two-component regulatory system</keyword>
<evidence type="ECO:0000256" key="5">
    <source>
        <dbReference type="ARBA" id="ARBA00022741"/>
    </source>
</evidence>
<accession>A0A942SX32</accession>
<protein>
    <recommendedName>
        <fullName evidence="2">histidine kinase</fullName>
        <ecNumber evidence="2">2.7.13.3</ecNumber>
    </recommendedName>
</protein>
<dbReference type="InterPro" id="IPR011712">
    <property type="entry name" value="Sig_transdc_His_kin_sub3_dim/P"/>
</dbReference>
<dbReference type="Gene3D" id="1.20.5.1930">
    <property type="match status" value="1"/>
</dbReference>
<gene>
    <name evidence="11" type="ORF">KHB02_10550</name>
</gene>
<keyword evidence="9" id="KW-1133">Transmembrane helix</keyword>
<feature type="transmembrane region" description="Helical" evidence="9">
    <location>
        <begin position="85"/>
        <end position="100"/>
    </location>
</feature>
<dbReference type="AlphaFoldDB" id="A0A942SX32"/>
<feature type="transmembrane region" description="Helical" evidence="9">
    <location>
        <begin position="60"/>
        <end position="79"/>
    </location>
</feature>
<dbReference type="GO" id="GO:0046983">
    <property type="term" value="F:protein dimerization activity"/>
    <property type="evidence" value="ECO:0007669"/>
    <property type="project" value="InterPro"/>
</dbReference>
<proteinExistence type="predicted"/>
<evidence type="ECO:0000313" key="11">
    <source>
        <dbReference type="EMBL" id="MBS4181827.1"/>
    </source>
</evidence>
<feature type="domain" description="Signal transduction histidine kinase subgroup 3 dimerisation and phosphoacceptor" evidence="10">
    <location>
        <begin position="184"/>
        <end position="249"/>
    </location>
</feature>
<keyword evidence="9" id="KW-0472">Membrane</keyword>
<dbReference type="InterPro" id="IPR050482">
    <property type="entry name" value="Sensor_HK_TwoCompSys"/>
</dbReference>
<dbReference type="Gene3D" id="3.30.565.10">
    <property type="entry name" value="Histidine kinase-like ATPase, C-terminal domain"/>
    <property type="match status" value="1"/>
</dbReference>
<dbReference type="EMBL" id="JAGYPE010000002">
    <property type="protein sequence ID" value="MBS4181827.1"/>
    <property type="molecule type" value="Genomic_DNA"/>
</dbReference>
<evidence type="ECO:0000256" key="7">
    <source>
        <dbReference type="ARBA" id="ARBA00022840"/>
    </source>
</evidence>
<dbReference type="Pfam" id="PF07730">
    <property type="entry name" value="HisKA_3"/>
    <property type="match status" value="1"/>
</dbReference>
<dbReference type="GO" id="GO:0005524">
    <property type="term" value="F:ATP binding"/>
    <property type="evidence" value="ECO:0007669"/>
    <property type="project" value="UniProtKB-KW"/>
</dbReference>
<dbReference type="InterPro" id="IPR036890">
    <property type="entry name" value="HATPase_C_sf"/>
</dbReference>
<reference evidence="11" key="1">
    <citation type="submission" date="2021-05" db="EMBL/GenBank/DDBJ databases">
        <title>Novel Bacillus species.</title>
        <authorList>
            <person name="Liu G."/>
        </authorList>
    </citation>
    <scope>NUCLEOTIDE SEQUENCE</scope>
    <source>
        <strain evidence="11">FJAT-50051</strain>
    </source>
</reference>
<keyword evidence="7" id="KW-0067">ATP-binding</keyword>
<comment type="caution">
    <text evidence="11">The sequence shown here is derived from an EMBL/GenBank/DDBJ whole genome shotgun (WGS) entry which is preliminary data.</text>
</comment>
<comment type="catalytic activity">
    <reaction evidence="1">
        <text>ATP + protein L-histidine = ADP + protein N-phospho-L-histidine.</text>
        <dbReference type="EC" id="2.7.13.3"/>
    </reaction>
</comment>
<dbReference type="PANTHER" id="PTHR24421">
    <property type="entry name" value="NITRATE/NITRITE SENSOR PROTEIN NARX-RELATED"/>
    <property type="match status" value="1"/>
</dbReference>
<dbReference type="CDD" id="cd16917">
    <property type="entry name" value="HATPase_UhpB-NarQ-NarX-like"/>
    <property type="match status" value="1"/>
</dbReference>
<feature type="transmembrane region" description="Helical" evidence="9">
    <location>
        <begin position="134"/>
        <end position="152"/>
    </location>
</feature>
<keyword evidence="6" id="KW-0418">Kinase</keyword>
<organism evidence="11">
    <name type="scientific">Neobacillus citreus</name>
    <dbReference type="NCBI Taxonomy" id="2833578"/>
    <lineage>
        <taxon>Bacteria</taxon>
        <taxon>Bacillati</taxon>
        <taxon>Bacillota</taxon>
        <taxon>Bacilli</taxon>
        <taxon>Bacillales</taxon>
        <taxon>Bacillaceae</taxon>
        <taxon>Neobacillus</taxon>
    </lineage>
</organism>
<evidence type="ECO:0000256" key="6">
    <source>
        <dbReference type="ARBA" id="ARBA00022777"/>
    </source>
</evidence>